<dbReference type="eggNOG" id="COG0243">
    <property type="taxonomic scope" value="Bacteria"/>
</dbReference>
<dbReference type="InterPro" id="IPR006657">
    <property type="entry name" value="MoPterin_dinucl-bd_dom"/>
</dbReference>
<organism evidence="2 3">
    <name type="scientific">Phycisphaera mikurensis (strain NBRC 102666 / KCTC 22515 / FYK2301M01)</name>
    <dbReference type="NCBI Taxonomy" id="1142394"/>
    <lineage>
        <taxon>Bacteria</taxon>
        <taxon>Pseudomonadati</taxon>
        <taxon>Planctomycetota</taxon>
        <taxon>Phycisphaerae</taxon>
        <taxon>Phycisphaerales</taxon>
        <taxon>Phycisphaeraceae</taxon>
        <taxon>Phycisphaera</taxon>
    </lineage>
</organism>
<dbReference type="PATRIC" id="fig|1142394.8.peg.776"/>
<dbReference type="AlphaFoldDB" id="I0ICC2"/>
<dbReference type="PANTHER" id="PTHR42783:SF3">
    <property type="entry name" value="GLUTAMATE SYNTHASE [NADPH] SMALL CHAIN-RELATED"/>
    <property type="match status" value="1"/>
</dbReference>
<feature type="domain" description="4Fe-4S ferredoxin-type" evidence="1">
    <location>
        <begin position="932"/>
        <end position="964"/>
    </location>
</feature>
<dbReference type="GO" id="GO:0043546">
    <property type="term" value="F:molybdopterin cofactor binding"/>
    <property type="evidence" value="ECO:0007669"/>
    <property type="project" value="InterPro"/>
</dbReference>
<dbReference type="InterPro" id="IPR030948">
    <property type="entry name" value="TAT_var_transloc_signal_dom"/>
</dbReference>
<dbReference type="eggNOG" id="COG1034">
    <property type="taxonomic scope" value="Bacteria"/>
</dbReference>
<dbReference type="InterPro" id="IPR009010">
    <property type="entry name" value="Asp_de-COase-like_dom_sf"/>
</dbReference>
<protein>
    <submittedName>
        <fullName evidence="2">Molybdenum binding protein</fullName>
    </submittedName>
</protein>
<feature type="domain" description="4Fe-4S ferredoxin-type" evidence="1">
    <location>
        <begin position="873"/>
        <end position="903"/>
    </location>
</feature>
<dbReference type="SUPFAM" id="SSF50692">
    <property type="entry name" value="ADC-like"/>
    <property type="match status" value="1"/>
</dbReference>
<gene>
    <name evidence="2" type="ordered locus">PSMK_07510</name>
</gene>
<dbReference type="InterPro" id="IPR017896">
    <property type="entry name" value="4Fe4S_Fe-S-bd"/>
</dbReference>
<sequence length="1167" mass="123797">MNERSAAIAPPTDDAPAGQAYWRSLEEHAGSPEVRASLAKEFPGYDPDELLSMGRRKFMRLAGASIALAGLTLQGCRRWPKEQVLPYNARPDGTMPGVPERFASMVERGGYARGVFVTSFDGRPIGLDGNPLDPTVGDPEAFLALQAAWLAAEKNPEAASGGAIHALNRLNAFTGKADNAAQASCLEMYDPDRSRSVIRVDRARGAGEEAEPFAGGASTFEAFLAAEPFAGRVAVLATPQSGPAAAEAKKRFEAKHGAGSWHVWEPLNRDNEIEGLALAFGGEPVRLVADAAKADVIACFDDDFLAEGPGYLSNAAGWAVNRRSSDRGLQRGVEGEAGMSRLYAAAPSPTCTLASADVTMQVTPACVLAALQELAARLGVAGVAHPAPELLPAEAEGFLAPLAGDLQAAARGRTLVTVGRAQPAAAHALAAAINAKLGNLGETVRVLELPAAEAACLPSLSSLLAKLDRGEVDTLLVLDGNPVFDAPADLGVAEAFAKAPTVVRLGLYVDETSAAADWHLPRAHALESWGDGRAWDGTLLLQQPLLEPLFGGRTPIELAAIASGDPAVSAPGSLGYHLVRRAWAPVVGASGYDPQAQVFAGELSGIEAEKAWRGFVHDGLVRDSAFASASVGSPAAAELPDAPGGDFQLVFAEGSIGDGRYANSGWLQELPEPLTKVTWDNPVRLSMADARGLGVDNGDTVTVTTATGSVDLPVYVMPGQAKGVAVVNVGQGRRVSGNVGTGVGQNVYPLRSSGQMWSAPATIASAGGHTQLATTSTHHLISPFKPEGQHGRGAIEDYAIQKRAGKKPHQSGYTVKEATLAAYLANPGFASAGAHTDIRLQLFDPPSVTGPDQPKFVQPNPDGPDTFNVPHAWGMSIDMSTCTGCNACVVACQAENNIPVVGRDQVLISREMHWIRIDTYFKGDPEGTTSETFGSVNMPLACVMCENAPCEQVCPVAATVHDTEGLNAMVYNRCIGTRYCSNNCPYKVRRFNYFDYHSKLDSSFFRSKKLGIEVQNKPWLDFADTQQGDVVDQVRRMLFNPDVTVRMRGVMEKCTYCTQRISRTKIALKADWAKRKTAGENPADEDRLVQDGEIRTACQNACPTDAIVFGNLNDPDSHVSVLQQHNPRSYALLSELNHRARTEYLAKISNPVASAKGKDTSKSHDHG</sequence>
<keyword evidence="3" id="KW-1185">Reference proteome</keyword>
<dbReference type="PANTHER" id="PTHR42783">
    <property type="entry name" value="GLUTAMATE SYNTHASE [NADPH] SMALL CHAIN"/>
    <property type="match status" value="1"/>
</dbReference>
<dbReference type="Gene3D" id="3.40.228.10">
    <property type="entry name" value="Dimethylsulfoxide Reductase, domain 2"/>
    <property type="match status" value="1"/>
</dbReference>
<dbReference type="KEGG" id="phm:PSMK_07510"/>
<dbReference type="Gene3D" id="3.40.50.740">
    <property type="match status" value="1"/>
</dbReference>
<dbReference type="RefSeq" id="WP_014436130.1">
    <property type="nucleotide sequence ID" value="NC_017080.1"/>
</dbReference>
<accession>I0ICC2</accession>
<dbReference type="CDD" id="cd10551">
    <property type="entry name" value="PsrB"/>
    <property type="match status" value="1"/>
</dbReference>
<dbReference type="NCBIfam" id="TIGR04519">
    <property type="entry name" value="MoCo_extend_TAT"/>
    <property type="match status" value="1"/>
</dbReference>
<dbReference type="GO" id="GO:0016491">
    <property type="term" value="F:oxidoreductase activity"/>
    <property type="evidence" value="ECO:0007669"/>
    <property type="project" value="InterPro"/>
</dbReference>
<dbReference type="SUPFAM" id="SSF53706">
    <property type="entry name" value="Formate dehydrogenase/DMSO reductase, domains 1-3"/>
    <property type="match status" value="1"/>
</dbReference>
<dbReference type="Pfam" id="PF01568">
    <property type="entry name" value="Molydop_binding"/>
    <property type="match status" value="1"/>
</dbReference>
<dbReference type="CDD" id="cd02784">
    <property type="entry name" value="MopB_CT_PHLH"/>
    <property type="match status" value="1"/>
</dbReference>
<dbReference type="Gene3D" id="3.30.70.20">
    <property type="match status" value="2"/>
</dbReference>
<evidence type="ECO:0000259" key="1">
    <source>
        <dbReference type="PROSITE" id="PS51379"/>
    </source>
</evidence>
<dbReference type="Gene3D" id="3.30.2070.10">
    <property type="entry name" value="Formate dehydrogenase/DMSO reductase"/>
    <property type="match status" value="1"/>
</dbReference>
<dbReference type="Gene3D" id="2.40.40.20">
    <property type="match status" value="1"/>
</dbReference>
<name>I0ICC2_PHYMF</name>
<dbReference type="Pfam" id="PF12838">
    <property type="entry name" value="Fer4_7"/>
    <property type="match status" value="1"/>
</dbReference>
<evidence type="ECO:0000313" key="2">
    <source>
        <dbReference type="EMBL" id="BAM02910.1"/>
    </source>
</evidence>
<dbReference type="STRING" id="1142394.PSMK_07510"/>
<dbReference type="HOGENOM" id="CLU_306470_0_0_0"/>
<dbReference type="Proteomes" id="UP000007881">
    <property type="component" value="Chromosome"/>
</dbReference>
<dbReference type="EMBL" id="AP012338">
    <property type="protein sequence ID" value="BAM02910.1"/>
    <property type="molecule type" value="Genomic_DNA"/>
</dbReference>
<reference evidence="2 3" key="1">
    <citation type="submission" date="2012-02" db="EMBL/GenBank/DDBJ databases">
        <title>Complete genome sequence of Phycisphaera mikurensis NBRC 102666.</title>
        <authorList>
            <person name="Ankai A."/>
            <person name="Hosoyama A."/>
            <person name="Terui Y."/>
            <person name="Sekine M."/>
            <person name="Fukai R."/>
            <person name="Kato Y."/>
            <person name="Nakamura S."/>
            <person name="Yamada-Narita S."/>
            <person name="Kawakoshi A."/>
            <person name="Fukunaga Y."/>
            <person name="Yamazaki S."/>
            <person name="Fujita N."/>
        </authorList>
    </citation>
    <scope>NUCLEOTIDE SEQUENCE [LARGE SCALE GENOMIC DNA]</scope>
    <source>
        <strain evidence="3">NBRC 102666 / KCTC 22515 / FYK2301M01</strain>
    </source>
</reference>
<proteinExistence type="predicted"/>
<dbReference type="SUPFAM" id="SSF54862">
    <property type="entry name" value="4Fe-4S ferredoxins"/>
    <property type="match status" value="1"/>
</dbReference>
<dbReference type="PROSITE" id="PS51379">
    <property type="entry name" value="4FE4S_FER_2"/>
    <property type="match status" value="2"/>
</dbReference>
<dbReference type="eggNOG" id="COG0437">
    <property type="taxonomic scope" value="Bacteria"/>
</dbReference>
<evidence type="ECO:0000313" key="3">
    <source>
        <dbReference type="Proteomes" id="UP000007881"/>
    </source>
</evidence>